<keyword evidence="2" id="KW-0804">Transcription</keyword>
<dbReference type="PANTHER" id="PTHR30185:SF18">
    <property type="entry name" value="TRANSCRIPTIONAL REGULATOR MTLR"/>
    <property type="match status" value="1"/>
</dbReference>
<evidence type="ECO:0000256" key="2">
    <source>
        <dbReference type="ARBA" id="ARBA00023163"/>
    </source>
</evidence>
<proteinExistence type="predicted"/>
<dbReference type="EMBL" id="AXZF01000032">
    <property type="protein sequence ID" value="ERT69212.1"/>
    <property type="molecule type" value="Genomic_DNA"/>
</dbReference>
<dbReference type="eggNOG" id="COG3711">
    <property type="taxonomic scope" value="Bacteria"/>
</dbReference>
<dbReference type="RefSeq" id="WP_023050421.1">
    <property type="nucleotide sequence ID" value="NZ_CP173065.2"/>
</dbReference>
<accession>U7VBY2</accession>
<sequence length="473" mass="56305">MFLNKKSLHILSLFFSLNKFSYSDLEKILHIKKRSIDNNINIINDFLALNEIQGIQKVKDLFFLDSSSINKIKEILQFAPLSVTERKDYLLLQLFFDNTLNLNINTDIIQTTRRTLNYDLRDIKLYLESEGIKIESISGRGIFLKGNEAKIREIFAIYLSKYLINKNINHKHFTDLIYKYINEDLIEYNKNFVLRLLNSISVTLVPEDFYKIVAVLLVNSTRENKITFEDEYFSPKKVTYHENYGKTLNFLKIRGLDYLKSYELDSIIETLFYLDIKIYETPNESTKLFMDKIKESFNLELNNNLETKMRVSNVLRVGDFKSRYNFYENKEVYSFNKLQKETFKKLKEIIHNIFPKFYLEDILHLAIILKKHQNNNILDRDKYKRVAIVDDTFDHMYAKLLSKYLKNFSYIEVVEIIESYELNSLLEDVFQVDYIITIDDLQNFKLNIPLIKINRACFLDDSFEFSQLSLIIK</sequence>
<dbReference type="Proteomes" id="UP000017081">
    <property type="component" value="Unassembled WGS sequence"/>
</dbReference>
<dbReference type="HOGENOM" id="CLU_574521_0_0_0"/>
<evidence type="ECO:0000313" key="3">
    <source>
        <dbReference type="EMBL" id="ERT69212.1"/>
    </source>
</evidence>
<evidence type="ECO:0008006" key="5">
    <source>
        <dbReference type="Google" id="ProtNLM"/>
    </source>
</evidence>
<dbReference type="STRING" id="1319815.HMPREF0202_00876"/>
<dbReference type="InterPro" id="IPR050661">
    <property type="entry name" value="BglG_antiterminators"/>
</dbReference>
<evidence type="ECO:0000256" key="1">
    <source>
        <dbReference type="ARBA" id="ARBA00023015"/>
    </source>
</evidence>
<dbReference type="PANTHER" id="PTHR30185">
    <property type="entry name" value="CRYPTIC BETA-GLUCOSIDE BGL OPERON ANTITERMINATOR"/>
    <property type="match status" value="1"/>
</dbReference>
<keyword evidence="1" id="KW-0805">Transcription regulation</keyword>
<name>U7VBY2_9FUSO</name>
<comment type="caution">
    <text evidence="3">The sequence shown here is derived from an EMBL/GenBank/DDBJ whole genome shotgun (WGS) entry which is preliminary data.</text>
</comment>
<gene>
    <name evidence="3" type="ORF">HMPREF0202_00876</name>
</gene>
<evidence type="ECO:0000313" key="4">
    <source>
        <dbReference type="Proteomes" id="UP000017081"/>
    </source>
</evidence>
<protein>
    <recommendedName>
        <fullName evidence="5">Mga helix-turn-helix domain-containing protein</fullName>
    </recommendedName>
</protein>
<keyword evidence="4" id="KW-1185">Reference proteome</keyword>
<dbReference type="AlphaFoldDB" id="U7VBY2"/>
<organism evidence="3 4">
    <name type="scientific">Cetobacterium somerae ATCC BAA-474</name>
    <dbReference type="NCBI Taxonomy" id="1319815"/>
    <lineage>
        <taxon>Bacteria</taxon>
        <taxon>Fusobacteriati</taxon>
        <taxon>Fusobacteriota</taxon>
        <taxon>Fusobacteriia</taxon>
        <taxon>Fusobacteriales</taxon>
        <taxon>Fusobacteriaceae</taxon>
        <taxon>Cetobacterium</taxon>
    </lineage>
</organism>
<reference evidence="3 4" key="1">
    <citation type="submission" date="2013-08" db="EMBL/GenBank/DDBJ databases">
        <authorList>
            <person name="Weinstock G."/>
            <person name="Sodergren E."/>
            <person name="Wylie T."/>
            <person name="Fulton L."/>
            <person name="Fulton R."/>
            <person name="Fronick C."/>
            <person name="O'Laughlin M."/>
            <person name="Godfrey J."/>
            <person name="Miner T."/>
            <person name="Herter B."/>
            <person name="Appelbaum E."/>
            <person name="Cordes M."/>
            <person name="Lek S."/>
            <person name="Wollam A."/>
            <person name="Pepin K.H."/>
            <person name="Palsikar V.B."/>
            <person name="Mitreva M."/>
            <person name="Wilson R.K."/>
        </authorList>
    </citation>
    <scope>NUCLEOTIDE SEQUENCE [LARGE SCALE GENOMIC DNA]</scope>
    <source>
        <strain evidence="3 4">ATCC BAA-474</strain>
    </source>
</reference>